<comment type="caution">
    <text evidence="6">The sequence shown here is derived from an EMBL/GenBank/DDBJ whole genome shotgun (WGS) entry which is preliminary data.</text>
</comment>
<evidence type="ECO:0000256" key="2">
    <source>
        <dbReference type="ARBA" id="ARBA00022692"/>
    </source>
</evidence>
<organism evidence="6 7">
    <name type="scientific">Acidovorax temperans</name>
    <dbReference type="NCBI Taxonomy" id="80878"/>
    <lineage>
        <taxon>Bacteria</taxon>
        <taxon>Pseudomonadati</taxon>
        <taxon>Pseudomonadota</taxon>
        <taxon>Betaproteobacteria</taxon>
        <taxon>Burkholderiales</taxon>
        <taxon>Comamonadaceae</taxon>
        <taxon>Acidovorax</taxon>
    </lineage>
</organism>
<keyword evidence="7" id="KW-1185">Reference proteome</keyword>
<dbReference type="OrthoDB" id="6624477at2"/>
<feature type="transmembrane region" description="Helical" evidence="5">
    <location>
        <begin position="21"/>
        <end position="38"/>
    </location>
</feature>
<evidence type="ECO:0000313" key="6">
    <source>
        <dbReference type="EMBL" id="KJA10065.1"/>
    </source>
</evidence>
<keyword evidence="4 5" id="KW-0472">Membrane</keyword>
<accession>A0A0D7K6V9</accession>
<feature type="transmembrane region" description="Helical" evidence="5">
    <location>
        <begin position="44"/>
        <end position="64"/>
    </location>
</feature>
<dbReference type="RefSeq" id="WP_044399099.1">
    <property type="nucleotide sequence ID" value="NZ_JXYQ01000041.1"/>
</dbReference>
<reference evidence="6 7" key="1">
    <citation type="submission" date="2014-12" db="EMBL/GenBank/DDBJ databases">
        <title>Isolation of bacteria from lake water.</title>
        <authorList>
            <person name="Sheng K.-Y."/>
            <person name="Chin P.-S."/>
            <person name="Chan K.-G."/>
            <person name="Tan G.S."/>
        </authorList>
    </citation>
    <scope>NUCLEOTIDE SEQUENCE [LARGE SCALE GENOMIC DNA]</scope>
    <source>
        <strain evidence="6 7">KY4</strain>
    </source>
</reference>
<name>A0A0D7K6V9_9BURK</name>
<protein>
    <submittedName>
        <fullName evidence="6">Type VI secretion protein</fullName>
    </submittedName>
</protein>
<dbReference type="PATRIC" id="fig|80878.5.peg.2357"/>
<dbReference type="GO" id="GO:0016020">
    <property type="term" value="C:membrane"/>
    <property type="evidence" value="ECO:0007669"/>
    <property type="project" value="UniProtKB-SubCell"/>
</dbReference>
<dbReference type="InterPro" id="IPR007792">
    <property type="entry name" value="T4SS_VirB3/TrbD/AvhB"/>
</dbReference>
<evidence type="ECO:0000256" key="1">
    <source>
        <dbReference type="ARBA" id="ARBA00004370"/>
    </source>
</evidence>
<comment type="subcellular location">
    <subcellularLocation>
        <location evidence="1">Membrane</location>
    </subcellularLocation>
</comment>
<dbReference type="STRING" id="80878.RP29_12930"/>
<evidence type="ECO:0000313" key="7">
    <source>
        <dbReference type="Proteomes" id="UP000032566"/>
    </source>
</evidence>
<evidence type="ECO:0000256" key="4">
    <source>
        <dbReference type="ARBA" id="ARBA00023136"/>
    </source>
</evidence>
<keyword evidence="3 5" id="KW-1133">Transmembrane helix</keyword>
<sequence length="110" mass="12956">MQAETIYKGATRPAMKLGIPLVPLVILFGSGMLLMMWGGILVSWWIALGVLMSFVPTLFWMRWVTSRDDQRFRQIFIALKLRLHDRNRRFWRARSYSPTLFRGASDVWHL</sequence>
<evidence type="ECO:0000256" key="5">
    <source>
        <dbReference type="SAM" id="Phobius"/>
    </source>
</evidence>
<gene>
    <name evidence="6" type="ORF">RP29_12930</name>
</gene>
<dbReference type="EMBL" id="JXYQ01000041">
    <property type="protein sequence ID" value="KJA10065.1"/>
    <property type="molecule type" value="Genomic_DNA"/>
</dbReference>
<keyword evidence="2 5" id="KW-0812">Transmembrane</keyword>
<proteinExistence type="predicted"/>
<dbReference type="Pfam" id="PF05101">
    <property type="entry name" value="VirB3"/>
    <property type="match status" value="1"/>
</dbReference>
<dbReference type="Proteomes" id="UP000032566">
    <property type="component" value="Unassembled WGS sequence"/>
</dbReference>
<evidence type="ECO:0000256" key="3">
    <source>
        <dbReference type="ARBA" id="ARBA00022989"/>
    </source>
</evidence>
<dbReference type="AlphaFoldDB" id="A0A0D7K6V9"/>